<evidence type="ECO:0000313" key="2">
    <source>
        <dbReference type="EMBL" id="QCW99830.1"/>
    </source>
</evidence>
<dbReference type="KEGG" id="asag:FGM00_06865"/>
<protein>
    <submittedName>
        <fullName evidence="2">Uncharacterized protein</fullName>
    </submittedName>
</protein>
<gene>
    <name evidence="2" type="ORF">FGM00_06865</name>
</gene>
<dbReference type="PROSITE" id="PS51257">
    <property type="entry name" value="PROKAR_LIPOPROTEIN"/>
    <property type="match status" value="1"/>
</dbReference>
<dbReference type="RefSeq" id="WP_138852182.1">
    <property type="nucleotide sequence ID" value="NZ_CP040710.1"/>
</dbReference>
<accession>A0A5B7SS70</accession>
<dbReference type="AlphaFoldDB" id="A0A5B7SS70"/>
<organism evidence="2 3">
    <name type="scientific">Aggregatimonas sangjinii</name>
    <dbReference type="NCBI Taxonomy" id="2583587"/>
    <lineage>
        <taxon>Bacteria</taxon>
        <taxon>Pseudomonadati</taxon>
        <taxon>Bacteroidota</taxon>
        <taxon>Flavobacteriia</taxon>
        <taxon>Flavobacteriales</taxon>
        <taxon>Flavobacteriaceae</taxon>
        <taxon>Aggregatimonas</taxon>
    </lineage>
</organism>
<dbReference type="OrthoDB" id="9768039at2"/>
<proteinExistence type="predicted"/>
<sequence length="267" mass="29532">MKRLILSHILIIFLVVISTYSCSEDAYMPTDAEEEVMEEESETEDDASTDEETGTEDTTCSDPSNYIFSEKDGLVLVEFENAEFSADWALKSDGDGHSGAGYMVWEGQQHLSIPGNGTATFKINITNPGTYQFLWNSAVKTGDNGTDHNDTWLRFNDAQDFYAQNTDGTSTVYPKGIDKTPNPEGASADGWFKIYRSGNNLDFKWQASTFDNNPHNIFVQFDSAGTYLMEISARSSGHGIDKFVLFNDSVTQANAISSNEESVISCD</sequence>
<keyword evidence="3" id="KW-1185">Reference proteome</keyword>
<feature type="compositionally biased region" description="Acidic residues" evidence="1">
    <location>
        <begin position="31"/>
        <end position="55"/>
    </location>
</feature>
<name>A0A5B7SS70_9FLAO</name>
<evidence type="ECO:0000256" key="1">
    <source>
        <dbReference type="SAM" id="MobiDB-lite"/>
    </source>
</evidence>
<feature type="region of interest" description="Disordered" evidence="1">
    <location>
        <begin position="30"/>
        <end position="64"/>
    </location>
</feature>
<reference evidence="2 3" key="1">
    <citation type="submission" date="2019-05" db="EMBL/GenBank/DDBJ databases">
        <title>Genome sequencing of F202Z8.</title>
        <authorList>
            <person name="Kwon Y.M."/>
        </authorList>
    </citation>
    <scope>NUCLEOTIDE SEQUENCE [LARGE SCALE GENOMIC DNA]</scope>
    <source>
        <strain evidence="2 3">F202Z8</strain>
    </source>
</reference>
<dbReference type="EMBL" id="CP040710">
    <property type="protein sequence ID" value="QCW99830.1"/>
    <property type="molecule type" value="Genomic_DNA"/>
</dbReference>
<evidence type="ECO:0000313" key="3">
    <source>
        <dbReference type="Proteomes" id="UP000310017"/>
    </source>
</evidence>
<dbReference type="Proteomes" id="UP000310017">
    <property type="component" value="Chromosome"/>
</dbReference>
<dbReference type="Gene3D" id="2.60.120.260">
    <property type="entry name" value="Galactose-binding domain-like"/>
    <property type="match status" value="1"/>
</dbReference>